<reference evidence="3 4" key="1">
    <citation type="submission" date="2019-09" db="EMBL/GenBank/DDBJ databases">
        <title>Whole genome sequencing of Microbacterium maritypicum.</title>
        <authorList>
            <person name="Lenchi N."/>
        </authorList>
    </citation>
    <scope>NUCLEOTIDE SEQUENCE [LARGE SCALE GENOMIC DNA]</scope>
    <source>
        <strain evidence="3 4">DSM 12512</strain>
    </source>
</reference>
<evidence type="ECO:0000313" key="3">
    <source>
        <dbReference type="EMBL" id="KAB1881647.1"/>
    </source>
</evidence>
<dbReference type="GO" id="GO:0003676">
    <property type="term" value="F:nucleic acid binding"/>
    <property type="evidence" value="ECO:0007669"/>
    <property type="project" value="InterPro"/>
</dbReference>
<dbReference type="InterPro" id="IPR001584">
    <property type="entry name" value="Integrase_cat-core"/>
</dbReference>
<gene>
    <name evidence="3" type="ORF">F6W70_17455</name>
</gene>
<dbReference type="Proteomes" id="UP000436027">
    <property type="component" value="Unassembled WGS sequence"/>
</dbReference>
<dbReference type="Gene3D" id="3.30.420.10">
    <property type="entry name" value="Ribonuclease H-like superfamily/Ribonuclease H"/>
    <property type="match status" value="1"/>
</dbReference>
<evidence type="ECO:0000259" key="2">
    <source>
        <dbReference type="PROSITE" id="PS50994"/>
    </source>
</evidence>
<dbReference type="PANTHER" id="PTHR35004">
    <property type="entry name" value="TRANSPOSASE RV3428C-RELATED"/>
    <property type="match status" value="1"/>
</dbReference>
<dbReference type="InterPro" id="IPR012337">
    <property type="entry name" value="RNaseH-like_sf"/>
</dbReference>
<feature type="region of interest" description="Disordered" evidence="1">
    <location>
        <begin position="666"/>
        <end position="719"/>
    </location>
</feature>
<name>A0AAD3ZXW5_MICMQ</name>
<feature type="region of interest" description="Disordered" evidence="1">
    <location>
        <begin position="104"/>
        <end position="130"/>
    </location>
</feature>
<dbReference type="InterPro" id="IPR036397">
    <property type="entry name" value="RNaseH_sf"/>
</dbReference>
<dbReference type="PANTHER" id="PTHR35004:SF6">
    <property type="entry name" value="TRANSPOSASE"/>
    <property type="match status" value="1"/>
</dbReference>
<dbReference type="AlphaFoldDB" id="A0AAD3ZXW5"/>
<dbReference type="PROSITE" id="PS50994">
    <property type="entry name" value="INTEGRASE"/>
    <property type="match status" value="1"/>
</dbReference>
<accession>A0AAD3ZXW5</accession>
<organism evidence="3 4">
    <name type="scientific">Microbacterium maritypicum</name>
    <name type="common">Microbacterium liquefaciens</name>
    <dbReference type="NCBI Taxonomy" id="33918"/>
    <lineage>
        <taxon>Bacteria</taxon>
        <taxon>Bacillati</taxon>
        <taxon>Actinomycetota</taxon>
        <taxon>Actinomycetes</taxon>
        <taxon>Micrococcales</taxon>
        <taxon>Microbacteriaceae</taxon>
        <taxon>Microbacterium</taxon>
    </lineage>
</organism>
<evidence type="ECO:0000256" key="1">
    <source>
        <dbReference type="SAM" id="MobiDB-lite"/>
    </source>
</evidence>
<comment type="caution">
    <text evidence="3">The sequence shown here is derived from an EMBL/GenBank/DDBJ whole genome shotgun (WGS) entry which is preliminary data.</text>
</comment>
<protein>
    <submittedName>
        <fullName evidence="3">DDE-type integrase/transposase/recombinase</fullName>
    </submittedName>
</protein>
<dbReference type="EMBL" id="WAAQ01000003">
    <property type="protein sequence ID" value="KAB1881647.1"/>
    <property type="molecule type" value="Genomic_DNA"/>
</dbReference>
<feature type="compositionally biased region" description="Acidic residues" evidence="1">
    <location>
        <begin position="692"/>
        <end position="709"/>
    </location>
</feature>
<evidence type="ECO:0000313" key="4">
    <source>
        <dbReference type="Proteomes" id="UP000436027"/>
    </source>
</evidence>
<dbReference type="GO" id="GO:0015074">
    <property type="term" value="P:DNA integration"/>
    <property type="evidence" value="ECO:0007669"/>
    <property type="project" value="InterPro"/>
</dbReference>
<proteinExistence type="predicted"/>
<feature type="domain" description="Integrase catalytic" evidence="2">
    <location>
        <begin position="263"/>
        <end position="491"/>
    </location>
</feature>
<dbReference type="SUPFAM" id="SSF53098">
    <property type="entry name" value="Ribonuclease H-like"/>
    <property type="match status" value="1"/>
</dbReference>
<sequence length="719" mass="80871">MVMLSDEPTFDIRVGASFSWDGSLCTVVEIAGNAIVIQDINRRLRRLHYAELLRPPSDGGRARFPRDPGGAAIDPLALIWTQLSAAEQEDVHQRADHVREVLTGYKSGSAAHARPGEPRDEYSPDSGKMSRYRAKAAEVGVSERTISNWVARYLEADELGLMDNRRVKPTRGLGNLDPRWVDMVRTIQAEQITEPRVARKVIMRRVAARLEREYGVGVVKIPSKSVRYRAFRDLDWGRNTFDGSTKAKRSNANKPQSAFGRFAPTRPGEYVLMDTTPLDVFGFDPVSGDWVNSELTVAMDLYDRAIVGMRLTPTARAMDVAGVLLEAMRPFEIPESWGRTASWPYSGVPDTLIVREDHIQVARFIRANLPETIVVDHGKIYLSEHVLSVCSRLGISVQPARLYMPTDKAAVERFFRTVKELLSQLPGFKGEDLLARGLDAESDAVYTISQLEEIIREWIATVYHVRPHSELADPLLPGLEMSPQQRYEQGVATAGHLRLPQDRNIVLEMLPVVHRTIQRYGIENWTLRYKDDDGVLRKYRNRSQSLYNQGRDWPFFVNPDDVRYIYFHDPEDSTWHTLSWERVKEVNTPFGIDALEYAKKLAASNPQIPDTEAALTALLARWGSGQHLTPQERRASARQVAAHRHETEAAAMTSIRLTQELIARSSPGVTLPSEELAGPRAVSLSSPAPLGGDDDVDDELDPTEYDPDPEFYATALEDL</sequence>